<proteinExistence type="predicted"/>
<protein>
    <recommendedName>
        <fullName evidence="4 5">Tyrosinase copper-binding domain-containing protein</fullName>
    </recommendedName>
</protein>
<keyword evidence="3" id="KW-0732">Signal</keyword>
<accession>W3XGA5</accession>
<dbReference type="STRING" id="1229662.W3XGA5"/>
<dbReference type="Pfam" id="PF00264">
    <property type="entry name" value="Tyrosinase"/>
    <property type="match status" value="1"/>
</dbReference>
<dbReference type="PRINTS" id="PR00092">
    <property type="entry name" value="TYROSINASE"/>
</dbReference>
<dbReference type="InterPro" id="IPR008922">
    <property type="entry name" value="Di-copper_centre_dom_sf"/>
</dbReference>
<evidence type="ECO:0000259" key="4">
    <source>
        <dbReference type="PROSITE" id="PS00497"/>
    </source>
</evidence>
<evidence type="ECO:0000256" key="2">
    <source>
        <dbReference type="ARBA" id="ARBA00023008"/>
    </source>
</evidence>
<feature type="domain" description="Tyrosinase copper-binding" evidence="4">
    <location>
        <begin position="169"/>
        <end position="186"/>
    </location>
</feature>
<dbReference type="PROSITE" id="PS00498">
    <property type="entry name" value="TYROSINASE_2"/>
    <property type="match status" value="1"/>
</dbReference>
<evidence type="ECO:0000259" key="5">
    <source>
        <dbReference type="PROSITE" id="PS00498"/>
    </source>
</evidence>
<dbReference type="PANTHER" id="PTHR11474">
    <property type="entry name" value="TYROSINASE FAMILY MEMBER"/>
    <property type="match status" value="1"/>
</dbReference>
<reference evidence="7" key="1">
    <citation type="journal article" date="2015" name="BMC Genomics">
        <title>Genomic and transcriptomic analysis of the endophytic fungus Pestalotiopsis fici reveals its lifestyle and high potential for synthesis of natural products.</title>
        <authorList>
            <person name="Wang X."/>
            <person name="Zhang X."/>
            <person name="Liu L."/>
            <person name="Xiang M."/>
            <person name="Wang W."/>
            <person name="Sun X."/>
            <person name="Che Y."/>
            <person name="Guo L."/>
            <person name="Liu G."/>
            <person name="Guo L."/>
            <person name="Wang C."/>
            <person name="Yin W.B."/>
            <person name="Stadler M."/>
            <person name="Zhang X."/>
            <person name="Liu X."/>
        </authorList>
    </citation>
    <scope>NUCLEOTIDE SEQUENCE [LARGE SCALE GENOMIC DNA]</scope>
    <source>
        <strain evidence="7">W106-1 / CGMCC3.15140</strain>
    </source>
</reference>
<dbReference type="InterPro" id="IPR002227">
    <property type="entry name" value="Tyrosinase_Cu-bd"/>
</dbReference>
<dbReference type="eggNOG" id="ENOG502S31Y">
    <property type="taxonomic scope" value="Eukaryota"/>
</dbReference>
<evidence type="ECO:0000256" key="3">
    <source>
        <dbReference type="SAM" id="SignalP"/>
    </source>
</evidence>
<dbReference type="InterPro" id="IPR050316">
    <property type="entry name" value="Tyrosinase/Hemocyanin"/>
</dbReference>
<dbReference type="InParanoid" id="W3XGA5"/>
<keyword evidence="7" id="KW-1185">Reference proteome</keyword>
<dbReference type="EMBL" id="KI912110">
    <property type="protein sequence ID" value="ETS85044.1"/>
    <property type="molecule type" value="Genomic_DNA"/>
</dbReference>
<dbReference type="GeneID" id="19268082"/>
<gene>
    <name evidence="6" type="ORF">PFICI_03069</name>
</gene>
<dbReference type="GO" id="GO:0046872">
    <property type="term" value="F:metal ion binding"/>
    <property type="evidence" value="ECO:0007669"/>
    <property type="project" value="UniProtKB-KW"/>
</dbReference>
<organism evidence="6 7">
    <name type="scientific">Pestalotiopsis fici (strain W106-1 / CGMCC3.15140)</name>
    <dbReference type="NCBI Taxonomy" id="1229662"/>
    <lineage>
        <taxon>Eukaryota</taxon>
        <taxon>Fungi</taxon>
        <taxon>Dikarya</taxon>
        <taxon>Ascomycota</taxon>
        <taxon>Pezizomycotina</taxon>
        <taxon>Sordariomycetes</taxon>
        <taxon>Xylariomycetidae</taxon>
        <taxon>Amphisphaeriales</taxon>
        <taxon>Sporocadaceae</taxon>
        <taxon>Pestalotiopsis</taxon>
    </lineage>
</organism>
<dbReference type="Proteomes" id="UP000030651">
    <property type="component" value="Unassembled WGS sequence"/>
</dbReference>
<feature type="domain" description="Tyrosinase copper-binding" evidence="5">
    <location>
        <begin position="313"/>
        <end position="324"/>
    </location>
</feature>
<keyword evidence="1" id="KW-0479">Metal-binding</keyword>
<evidence type="ECO:0000313" key="7">
    <source>
        <dbReference type="Proteomes" id="UP000030651"/>
    </source>
</evidence>
<dbReference type="GO" id="GO:0016491">
    <property type="term" value="F:oxidoreductase activity"/>
    <property type="evidence" value="ECO:0007669"/>
    <property type="project" value="InterPro"/>
</dbReference>
<dbReference type="PROSITE" id="PS00497">
    <property type="entry name" value="TYROSINASE_1"/>
    <property type="match status" value="1"/>
</dbReference>
<name>W3XGA5_PESFW</name>
<sequence length="388" mass="41669">MKSSLIVQLFLWGAATVSASPVHNSIYKKPLYKRLKLVDLAQFGEGFHTITLEEAKANAAKNNAEHAGLLSGITGSNSKAANTVVHNTAASTDSGNNATAVKAAAAGNCTSPATRVEWRSLSDADKLAFVGAIKCLMNLPPSGAYSSAGSTSRYEDLVAVHSIMTDSIHMVAQFLPWHRYYVHVFESMLRDECSYAGPMTWWNEPLDAGHFSTSPVFGADTFGSAPLKTSDNQGTCIDDGAFSNLTLHIGGERCLSRAVDETATTQCSTDFVNSCNSNNKYSDMESCSEFGPHGYGHNGIGAVMSFVSISPGDPVFFMHHGFVDHSYVLWQNADLTNRLNQVNGCTDSACSSQLTADYVLSSQGLRPEVKVSDVLDTQGGYLCYVYDS</sequence>
<evidence type="ECO:0000313" key="6">
    <source>
        <dbReference type="EMBL" id="ETS85044.1"/>
    </source>
</evidence>
<dbReference type="HOGENOM" id="CLU_035914_2_1_1"/>
<dbReference type="RefSeq" id="XP_007829841.1">
    <property type="nucleotide sequence ID" value="XM_007831650.1"/>
</dbReference>
<dbReference type="OrthoDB" id="6132182at2759"/>
<keyword evidence="2" id="KW-0186">Copper</keyword>
<dbReference type="Gene3D" id="1.10.1280.10">
    <property type="entry name" value="Di-copper center containing domain from catechol oxidase"/>
    <property type="match status" value="1"/>
</dbReference>
<evidence type="ECO:0000256" key="1">
    <source>
        <dbReference type="ARBA" id="ARBA00022723"/>
    </source>
</evidence>
<dbReference type="PANTHER" id="PTHR11474:SF126">
    <property type="entry name" value="TYROSINASE-LIKE PROTEIN TYR-1-RELATED"/>
    <property type="match status" value="1"/>
</dbReference>
<dbReference type="SUPFAM" id="SSF48056">
    <property type="entry name" value="Di-copper centre-containing domain"/>
    <property type="match status" value="1"/>
</dbReference>
<dbReference type="AlphaFoldDB" id="W3XGA5"/>
<feature type="signal peptide" evidence="3">
    <location>
        <begin position="1"/>
        <end position="19"/>
    </location>
</feature>
<feature type="chain" id="PRO_5004835051" description="Tyrosinase copper-binding domain-containing protein" evidence="3">
    <location>
        <begin position="20"/>
        <end position="388"/>
    </location>
</feature>
<dbReference type="KEGG" id="pfy:PFICI_03069"/>